<proteinExistence type="predicted"/>
<accession>A0A382AX10</accession>
<protein>
    <submittedName>
        <fullName evidence="1">Uncharacterized protein</fullName>
    </submittedName>
</protein>
<gene>
    <name evidence="1" type="ORF">METZ01_LOCUS158331</name>
</gene>
<dbReference type="AlphaFoldDB" id="A0A382AX10"/>
<dbReference type="EMBL" id="UINC01027003">
    <property type="protein sequence ID" value="SVB05477.1"/>
    <property type="molecule type" value="Genomic_DNA"/>
</dbReference>
<name>A0A382AX10_9ZZZZ</name>
<organism evidence="1">
    <name type="scientific">marine metagenome</name>
    <dbReference type="NCBI Taxonomy" id="408172"/>
    <lineage>
        <taxon>unclassified sequences</taxon>
        <taxon>metagenomes</taxon>
        <taxon>ecological metagenomes</taxon>
    </lineage>
</organism>
<evidence type="ECO:0000313" key="1">
    <source>
        <dbReference type="EMBL" id="SVB05477.1"/>
    </source>
</evidence>
<reference evidence="1" key="1">
    <citation type="submission" date="2018-05" db="EMBL/GenBank/DDBJ databases">
        <authorList>
            <person name="Lanie J.A."/>
            <person name="Ng W.-L."/>
            <person name="Kazmierczak K.M."/>
            <person name="Andrzejewski T.M."/>
            <person name="Davidsen T.M."/>
            <person name="Wayne K.J."/>
            <person name="Tettelin H."/>
            <person name="Glass J.I."/>
            <person name="Rusch D."/>
            <person name="Podicherti R."/>
            <person name="Tsui H.-C.T."/>
            <person name="Winkler M.E."/>
        </authorList>
    </citation>
    <scope>NUCLEOTIDE SEQUENCE</scope>
</reference>
<sequence length="64" mass="7368">MFIMFGWPPYGEMAEWTKAKVLKTVVLRTPVNEWLNPMKEAPLKRGGFSCFSDTPVGKHRGWVL</sequence>